<dbReference type="PANTHER" id="PTHR34512">
    <property type="entry name" value="CELL SURFACE PROTEIN"/>
    <property type="match status" value="1"/>
</dbReference>
<accession>A0A7Z7D267</accession>
<dbReference type="AlphaFoldDB" id="A0A7Z7D267"/>
<feature type="transmembrane region" description="Helical" evidence="2">
    <location>
        <begin position="16"/>
        <end position="40"/>
    </location>
</feature>
<feature type="region of interest" description="Disordered" evidence="1">
    <location>
        <begin position="44"/>
        <end position="66"/>
    </location>
</feature>
<name>A0A7Z7D267_9MICO</name>
<keyword evidence="2" id="KW-0472">Membrane</keyword>
<dbReference type="InterPro" id="IPR011047">
    <property type="entry name" value="Quinoprotein_ADH-like_sf"/>
</dbReference>
<dbReference type="Proteomes" id="UP000198702">
    <property type="component" value="Unassembled WGS sequence"/>
</dbReference>
<evidence type="ECO:0000313" key="4">
    <source>
        <dbReference type="Proteomes" id="UP000198702"/>
    </source>
</evidence>
<sequence length="481" mass="50646">MTGNEVDPVDSARRPWIVWGTVGAVAVLAVVAAVIAVPLLRPAAAPSPSATAPEPASPTATAEPTPSCIVTAPELTWSEPNELAIAGDGRLTATRIQRIEGVREQPGMWADDSAFAIDGGVVGVLTRVDGAARTSYVSVVEPSGAVRWTRDLTGYVMVMSTPASTGVPGQLVLLVRDDDGAHRLVAYDLARGDVLRERETGELYAVTQNASRASYADVASVSADAFFASDRDSLSRINAATLETEWSVRGDDFGVGWFEGGVPFDVTQDVVFVGTHAVDARSGEALGWESAGAVFEAAGATLQTPLMYDRVDPYEISGLDTATGESCWTREILDVAASDDMLWVLSAAGMIERIDPFTGTTLEQVGETAATTLLSVGDRVIAVESDPDDFTVPARYTVYDGSAEVGTLEAPTDRAVFTSGDQLLVYDHGTVDVPATLSAYELPGTSPVWQVDGAGMAIDAGVVLRTTWDADTGRVDVELLR</sequence>
<reference evidence="3 4" key="1">
    <citation type="submission" date="2016-10" db="EMBL/GenBank/DDBJ databases">
        <authorList>
            <person name="Varghese N."/>
            <person name="Submissions S."/>
        </authorList>
    </citation>
    <scope>NUCLEOTIDE SEQUENCE [LARGE SCALE GENOMIC DNA]</scope>
    <source>
        <strain evidence="3 4">UNC380MFSha3.1</strain>
    </source>
</reference>
<evidence type="ECO:0000256" key="1">
    <source>
        <dbReference type="SAM" id="MobiDB-lite"/>
    </source>
</evidence>
<evidence type="ECO:0008006" key="5">
    <source>
        <dbReference type="Google" id="ProtNLM"/>
    </source>
</evidence>
<dbReference type="RefSeq" id="WP_028496702.1">
    <property type="nucleotide sequence ID" value="NZ_FOQZ01000003.1"/>
</dbReference>
<evidence type="ECO:0000256" key="2">
    <source>
        <dbReference type="SAM" id="Phobius"/>
    </source>
</evidence>
<dbReference type="Gene3D" id="2.130.10.10">
    <property type="entry name" value="YVTN repeat-like/Quinoprotein amine dehydrogenase"/>
    <property type="match status" value="1"/>
</dbReference>
<proteinExistence type="predicted"/>
<comment type="caution">
    <text evidence="3">The sequence shown here is derived from an EMBL/GenBank/DDBJ whole genome shotgun (WGS) entry which is preliminary data.</text>
</comment>
<gene>
    <name evidence="3" type="ORF">SAMN04487751_2353</name>
</gene>
<dbReference type="InterPro" id="IPR015943">
    <property type="entry name" value="WD40/YVTN_repeat-like_dom_sf"/>
</dbReference>
<dbReference type="PANTHER" id="PTHR34512:SF30">
    <property type="entry name" value="OUTER MEMBRANE PROTEIN ASSEMBLY FACTOR BAMB"/>
    <property type="match status" value="1"/>
</dbReference>
<keyword evidence="2" id="KW-0812">Transmembrane</keyword>
<evidence type="ECO:0000313" key="3">
    <source>
        <dbReference type="EMBL" id="SFI60638.1"/>
    </source>
</evidence>
<dbReference type="SUPFAM" id="SSF50998">
    <property type="entry name" value="Quinoprotein alcohol dehydrogenase-like"/>
    <property type="match status" value="1"/>
</dbReference>
<keyword evidence="2" id="KW-1133">Transmembrane helix</keyword>
<organism evidence="3 4">
    <name type="scientific">Microbacterium saccharophilum</name>
    <dbReference type="NCBI Taxonomy" id="1213358"/>
    <lineage>
        <taxon>Bacteria</taxon>
        <taxon>Bacillati</taxon>
        <taxon>Actinomycetota</taxon>
        <taxon>Actinomycetes</taxon>
        <taxon>Micrococcales</taxon>
        <taxon>Microbacteriaceae</taxon>
        <taxon>Microbacterium</taxon>
    </lineage>
</organism>
<dbReference type="EMBL" id="FOQZ01000003">
    <property type="protein sequence ID" value="SFI60638.1"/>
    <property type="molecule type" value="Genomic_DNA"/>
</dbReference>
<protein>
    <recommendedName>
        <fullName evidence="5">PQQ-binding-like beta-propeller repeat protein</fullName>
    </recommendedName>
</protein>